<keyword evidence="8 12" id="KW-0472">Membrane</keyword>
<evidence type="ECO:0000256" key="1">
    <source>
        <dbReference type="ARBA" id="ARBA00004377"/>
    </source>
</evidence>
<evidence type="ECO:0000256" key="5">
    <source>
        <dbReference type="ARBA" id="ARBA00022519"/>
    </source>
</evidence>
<dbReference type="InterPro" id="IPR045584">
    <property type="entry name" value="Pilin-like"/>
</dbReference>
<protein>
    <recommendedName>
        <fullName evidence="2">Type II secretion system protein H</fullName>
    </recommendedName>
    <alternativeName>
        <fullName evidence="10">General secretion pathway protein H</fullName>
    </alternativeName>
</protein>
<feature type="domain" description="General secretion pathway GspH" evidence="13">
    <location>
        <begin position="57"/>
        <end position="200"/>
    </location>
</feature>
<keyword evidence="6 12" id="KW-0812">Transmembrane</keyword>
<comment type="caution">
    <text evidence="14">The sequence shown here is derived from an EMBL/GenBank/DDBJ whole genome shotgun (WGS) entry which is preliminary data.</text>
</comment>
<dbReference type="NCBIfam" id="TIGR02532">
    <property type="entry name" value="IV_pilin_GFxxxE"/>
    <property type="match status" value="1"/>
</dbReference>
<evidence type="ECO:0000259" key="13">
    <source>
        <dbReference type="Pfam" id="PF12019"/>
    </source>
</evidence>
<sequence>MRTHVLAGLQGGSGIRPARGFTLVELLVTISIVAILAALAFPSYREFSIRMSVSDNTNSLVGALNAARSEAVKRGRAAAVIANGGSWTNGWQVVVSAEDADGNIQDTPTSPGTTAAACEGYLDDAANGDSTVPLCLLHRDALAEGYRILSASEGGGADDQVVFTPTGALRDATGFDFSVCRPSADADPTQSRRIRVTGTGLIESRRDTTDSTAGSCS</sequence>
<comment type="similarity">
    <text evidence="9">Belongs to the GSP H family.</text>
</comment>
<dbReference type="Proteomes" id="UP001595886">
    <property type="component" value="Unassembled WGS sequence"/>
</dbReference>
<keyword evidence="3" id="KW-1003">Cell membrane</keyword>
<feature type="transmembrane region" description="Helical" evidence="12">
    <location>
        <begin position="20"/>
        <end position="41"/>
    </location>
</feature>
<dbReference type="InterPro" id="IPR012902">
    <property type="entry name" value="N_methyl_site"/>
</dbReference>
<keyword evidence="5" id="KW-0997">Cell inner membrane</keyword>
<evidence type="ECO:0000256" key="6">
    <source>
        <dbReference type="ARBA" id="ARBA00022692"/>
    </source>
</evidence>
<dbReference type="Pfam" id="PF12019">
    <property type="entry name" value="GspH"/>
    <property type="match status" value="1"/>
</dbReference>
<evidence type="ECO:0000256" key="2">
    <source>
        <dbReference type="ARBA" id="ARBA00021549"/>
    </source>
</evidence>
<accession>A0ABV9QY29</accession>
<evidence type="ECO:0000256" key="11">
    <source>
        <dbReference type="SAM" id="MobiDB-lite"/>
    </source>
</evidence>
<evidence type="ECO:0000256" key="12">
    <source>
        <dbReference type="SAM" id="Phobius"/>
    </source>
</evidence>
<comment type="subcellular location">
    <subcellularLocation>
        <location evidence="1">Cell inner membrane</location>
        <topology evidence="1">Single-pass membrane protein</topology>
    </subcellularLocation>
</comment>
<reference evidence="15" key="1">
    <citation type="journal article" date="2019" name="Int. J. Syst. Evol. Microbiol.">
        <title>The Global Catalogue of Microorganisms (GCM) 10K type strain sequencing project: providing services to taxonomists for standard genome sequencing and annotation.</title>
        <authorList>
            <consortium name="The Broad Institute Genomics Platform"/>
            <consortium name="The Broad Institute Genome Sequencing Center for Infectious Disease"/>
            <person name="Wu L."/>
            <person name="Ma J."/>
        </authorList>
    </citation>
    <scope>NUCLEOTIDE SEQUENCE [LARGE SCALE GENOMIC DNA]</scope>
    <source>
        <strain evidence="15">CCUG 30340</strain>
    </source>
</reference>
<feature type="region of interest" description="Disordered" evidence="11">
    <location>
        <begin position="197"/>
        <end position="217"/>
    </location>
</feature>
<dbReference type="EMBL" id="JBHSHD010000016">
    <property type="protein sequence ID" value="MFC4822293.1"/>
    <property type="molecule type" value="Genomic_DNA"/>
</dbReference>
<dbReference type="InterPro" id="IPR022346">
    <property type="entry name" value="T2SS_GspH"/>
</dbReference>
<evidence type="ECO:0000313" key="14">
    <source>
        <dbReference type="EMBL" id="MFC4822293.1"/>
    </source>
</evidence>
<evidence type="ECO:0000256" key="10">
    <source>
        <dbReference type="ARBA" id="ARBA00030775"/>
    </source>
</evidence>
<dbReference type="RefSeq" id="WP_380022572.1">
    <property type="nucleotide sequence ID" value="NZ_JBHSHD010000016.1"/>
</dbReference>
<evidence type="ECO:0000256" key="7">
    <source>
        <dbReference type="ARBA" id="ARBA00022989"/>
    </source>
</evidence>
<name>A0ABV9QY29_9GAMM</name>
<organism evidence="14 15">
    <name type="scientific">Dokdonella ginsengisoli</name>
    <dbReference type="NCBI Taxonomy" id="363846"/>
    <lineage>
        <taxon>Bacteria</taxon>
        <taxon>Pseudomonadati</taxon>
        <taxon>Pseudomonadota</taxon>
        <taxon>Gammaproteobacteria</taxon>
        <taxon>Lysobacterales</taxon>
        <taxon>Rhodanobacteraceae</taxon>
        <taxon>Dokdonella</taxon>
    </lineage>
</organism>
<keyword evidence="4" id="KW-0488">Methylation</keyword>
<dbReference type="SUPFAM" id="SSF54523">
    <property type="entry name" value="Pili subunits"/>
    <property type="match status" value="1"/>
</dbReference>
<dbReference type="Pfam" id="PF07963">
    <property type="entry name" value="N_methyl"/>
    <property type="match status" value="1"/>
</dbReference>
<dbReference type="Gene3D" id="3.55.40.10">
    <property type="entry name" value="minor pseudopilin epsh domain"/>
    <property type="match status" value="1"/>
</dbReference>
<keyword evidence="7 12" id="KW-1133">Transmembrane helix</keyword>
<evidence type="ECO:0000256" key="4">
    <source>
        <dbReference type="ARBA" id="ARBA00022481"/>
    </source>
</evidence>
<evidence type="ECO:0000256" key="9">
    <source>
        <dbReference type="ARBA" id="ARBA00025772"/>
    </source>
</evidence>
<proteinExistence type="inferred from homology"/>
<evidence type="ECO:0000313" key="15">
    <source>
        <dbReference type="Proteomes" id="UP001595886"/>
    </source>
</evidence>
<evidence type="ECO:0000256" key="8">
    <source>
        <dbReference type="ARBA" id="ARBA00023136"/>
    </source>
</evidence>
<evidence type="ECO:0000256" key="3">
    <source>
        <dbReference type="ARBA" id="ARBA00022475"/>
    </source>
</evidence>
<keyword evidence="15" id="KW-1185">Reference proteome</keyword>
<dbReference type="PROSITE" id="PS00409">
    <property type="entry name" value="PROKAR_NTER_METHYL"/>
    <property type="match status" value="1"/>
</dbReference>
<gene>
    <name evidence="14" type="ORF">ACFO6Q_18355</name>
</gene>